<dbReference type="Proteomes" id="UP000069241">
    <property type="component" value="Chromosome"/>
</dbReference>
<protein>
    <recommendedName>
        <fullName evidence="2">DUF6651 domain-containing protein</fullName>
    </recommendedName>
</protein>
<evidence type="ECO:0000313" key="4">
    <source>
        <dbReference type="Proteomes" id="UP000069241"/>
    </source>
</evidence>
<feature type="region of interest" description="Disordered" evidence="1">
    <location>
        <begin position="208"/>
        <end position="253"/>
    </location>
</feature>
<name>A0A0X8JIL1_9BACT</name>
<dbReference type="InterPro" id="IPR046593">
    <property type="entry name" value="DUF6651"/>
</dbReference>
<evidence type="ECO:0000259" key="2">
    <source>
        <dbReference type="Pfam" id="PF20356"/>
    </source>
</evidence>
<evidence type="ECO:0000313" key="3">
    <source>
        <dbReference type="EMBL" id="AMD89483.1"/>
    </source>
</evidence>
<dbReference type="AlphaFoldDB" id="A0A0X8JIL1"/>
<reference evidence="4" key="1">
    <citation type="submission" date="2016-02" db="EMBL/GenBank/DDBJ databases">
        <authorList>
            <person name="Holder M.E."/>
            <person name="Ajami N.J."/>
            <person name="Petrosino J.F."/>
        </authorList>
    </citation>
    <scope>NUCLEOTIDE SEQUENCE [LARGE SCALE GENOMIC DNA]</scope>
    <source>
        <strain evidence="4">CCUG 45958</strain>
    </source>
</reference>
<dbReference type="KEGG" id="dfi:AXF13_04790"/>
<gene>
    <name evidence="3" type="ORF">AXF13_04790</name>
</gene>
<dbReference type="RefSeq" id="WP_062251854.1">
    <property type="nucleotide sequence ID" value="NZ_CP014229.1"/>
</dbReference>
<organism evidence="3 4">
    <name type="scientific">Desulfovibrio fairfieldensis</name>
    <dbReference type="NCBI Taxonomy" id="44742"/>
    <lineage>
        <taxon>Bacteria</taxon>
        <taxon>Pseudomonadati</taxon>
        <taxon>Thermodesulfobacteriota</taxon>
        <taxon>Desulfovibrionia</taxon>
        <taxon>Desulfovibrionales</taxon>
        <taxon>Desulfovibrionaceae</taxon>
        <taxon>Desulfovibrio</taxon>
    </lineage>
</organism>
<evidence type="ECO:0000256" key="1">
    <source>
        <dbReference type="SAM" id="MobiDB-lite"/>
    </source>
</evidence>
<dbReference type="EMBL" id="CP014229">
    <property type="protein sequence ID" value="AMD89483.1"/>
    <property type="molecule type" value="Genomic_DNA"/>
</dbReference>
<feature type="compositionally biased region" description="Low complexity" evidence="1">
    <location>
        <begin position="216"/>
        <end position="225"/>
    </location>
</feature>
<feature type="domain" description="DUF6651" evidence="2">
    <location>
        <begin position="122"/>
        <end position="216"/>
    </location>
</feature>
<accession>A0A0X8JIL1</accession>
<sequence>MPFKKDEHGNYVEQDGLLVFVGPDGAERPYDPDAKAKQIAELTEKSAKRGKELEDFKARYAALADIEDPGAFVSRAKQDAETVASLKDKDRTTEEAFQKRLAAAVKDAVSPVAAERDKLKGEQEQTLAQLHQAVIGGSFAQSKYVADKLVNPALAQRLFQGSFYIKDGKPVGRDGEGNDIYGTDGIANFDEALCKLVEASPFKDNILRPTPGGAGTNNTNTATNFGGSGRMTPEQAGGLTPEAYAKARKDGRI</sequence>
<keyword evidence="4" id="KW-1185">Reference proteome</keyword>
<dbReference type="Pfam" id="PF20356">
    <property type="entry name" value="DUF6651"/>
    <property type="match status" value="1"/>
</dbReference>
<proteinExistence type="predicted"/>
<dbReference type="STRING" id="44742.AXF13_04790"/>